<comment type="caution">
    <text evidence="2">The sequence shown here is derived from an EMBL/GenBank/DDBJ whole genome shotgun (WGS) entry which is preliminary data.</text>
</comment>
<dbReference type="AlphaFoldDB" id="A0AAD1UH98"/>
<dbReference type="EMBL" id="CAMPGE010007881">
    <property type="protein sequence ID" value="CAI2366800.1"/>
    <property type="molecule type" value="Genomic_DNA"/>
</dbReference>
<gene>
    <name evidence="2" type="ORF">ECRASSUSDP1_LOCUS8074</name>
</gene>
<dbReference type="Proteomes" id="UP001295684">
    <property type="component" value="Unassembled WGS sequence"/>
</dbReference>
<name>A0AAD1UH98_EUPCR</name>
<protein>
    <submittedName>
        <fullName evidence="2">Uncharacterized protein</fullName>
    </submittedName>
</protein>
<evidence type="ECO:0000313" key="2">
    <source>
        <dbReference type="EMBL" id="CAI2366800.1"/>
    </source>
</evidence>
<accession>A0AAD1UH98</accession>
<keyword evidence="1" id="KW-0732">Signal</keyword>
<feature type="chain" id="PRO_5042024667" evidence="1">
    <location>
        <begin position="18"/>
        <end position="49"/>
    </location>
</feature>
<evidence type="ECO:0000313" key="3">
    <source>
        <dbReference type="Proteomes" id="UP001295684"/>
    </source>
</evidence>
<evidence type="ECO:0000256" key="1">
    <source>
        <dbReference type="SAM" id="SignalP"/>
    </source>
</evidence>
<organism evidence="2 3">
    <name type="scientific">Euplotes crassus</name>
    <dbReference type="NCBI Taxonomy" id="5936"/>
    <lineage>
        <taxon>Eukaryota</taxon>
        <taxon>Sar</taxon>
        <taxon>Alveolata</taxon>
        <taxon>Ciliophora</taxon>
        <taxon>Intramacronucleata</taxon>
        <taxon>Spirotrichea</taxon>
        <taxon>Hypotrichia</taxon>
        <taxon>Euplotida</taxon>
        <taxon>Euplotidae</taxon>
        <taxon>Moneuplotes</taxon>
    </lineage>
</organism>
<reference evidence="2" key="1">
    <citation type="submission" date="2023-07" db="EMBL/GenBank/DDBJ databases">
        <authorList>
            <consortium name="AG Swart"/>
            <person name="Singh M."/>
            <person name="Singh A."/>
            <person name="Seah K."/>
            <person name="Emmerich C."/>
        </authorList>
    </citation>
    <scope>NUCLEOTIDE SEQUENCE</scope>
    <source>
        <strain evidence="2">DP1</strain>
    </source>
</reference>
<sequence>MILLNVILLIKLYPQCANMGIATYSLKYKTDRFIRSLNTYSMNNLYEIS</sequence>
<keyword evidence="3" id="KW-1185">Reference proteome</keyword>
<proteinExistence type="predicted"/>
<feature type="signal peptide" evidence="1">
    <location>
        <begin position="1"/>
        <end position="17"/>
    </location>
</feature>